<sequence>MKPLGGTKTGLCLLGFGMGLVGLLPAYGAAPPTAKPSKESTTPATTAYRTDVALSVNKIGSQETALGGLVADALREAAHADAAFIPAASFRSDASAISLGSFNPNDVVQMLDFRSETIAVVKLTGAQIRRALAHAFLLYPQENSSFLQYSGLTVTIAPNAEDQGRIVSVRIGGLPLVDTQTYQVAMPLTLANGALAYFKYWDKGDIVQTLDITLEQAVKDYLKNHPVISKGEYRLVEKGT</sequence>
<evidence type="ECO:0000259" key="1">
    <source>
        <dbReference type="Pfam" id="PF02872"/>
    </source>
</evidence>
<dbReference type="InterPro" id="IPR006179">
    <property type="entry name" value="5_nucleotidase/apyrase"/>
</dbReference>
<reference evidence="3" key="1">
    <citation type="submission" date="2013-03" db="EMBL/GenBank/DDBJ databases">
        <title>Genome sequence of Chthonomonas calidirosea, the first sequenced genome from the Armatimonadetes phylum (formally candidate division OP10).</title>
        <authorList>
            <person name="Lee K.C.Y."/>
            <person name="Morgan X.C."/>
            <person name="Dunfield P.F."/>
            <person name="Tamas I."/>
            <person name="Houghton K.M."/>
            <person name="Vyssotski M."/>
            <person name="Ryan J.L.J."/>
            <person name="Lagutin K."/>
            <person name="McDonald I.R."/>
            <person name="Stott M.B."/>
        </authorList>
    </citation>
    <scope>NUCLEOTIDE SEQUENCE [LARGE SCALE GENOMIC DNA]</scope>
    <source>
        <strain evidence="3">DSM 23976 / ICMP 18418 / T49</strain>
    </source>
</reference>
<dbReference type="GO" id="GO:0030288">
    <property type="term" value="C:outer membrane-bounded periplasmic space"/>
    <property type="evidence" value="ECO:0007669"/>
    <property type="project" value="TreeGrafter"/>
</dbReference>
<dbReference type="PATRIC" id="fig|1303518.3.peg.1603"/>
<evidence type="ECO:0000313" key="3">
    <source>
        <dbReference type="Proteomes" id="UP000014227"/>
    </source>
</evidence>
<dbReference type="EMBL" id="HF951689">
    <property type="protein sequence ID" value="CCW35379.1"/>
    <property type="molecule type" value="Genomic_DNA"/>
</dbReference>
<dbReference type="RefSeq" id="WP_016482912.1">
    <property type="nucleotide sequence ID" value="NC_021487.1"/>
</dbReference>
<dbReference type="HOGENOM" id="CLU_1154816_0_0_0"/>
<name>S0EZ17_CHTCT</name>
<accession>S0EZ17</accession>
<organism evidence="2 3">
    <name type="scientific">Chthonomonas calidirosea (strain DSM 23976 / ICMP 18418 / T49)</name>
    <dbReference type="NCBI Taxonomy" id="1303518"/>
    <lineage>
        <taxon>Bacteria</taxon>
        <taxon>Bacillati</taxon>
        <taxon>Armatimonadota</taxon>
        <taxon>Chthonomonadia</taxon>
        <taxon>Chthonomonadales</taxon>
        <taxon>Chthonomonadaceae</taxon>
        <taxon>Chthonomonas</taxon>
    </lineage>
</organism>
<protein>
    <submittedName>
        <fullName evidence="2">5'-nucleotidase, C-terminal domain</fullName>
    </submittedName>
</protein>
<feature type="domain" description="5'-Nucleotidase C-terminal" evidence="1">
    <location>
        <begin position="53"/>
        <end position="194"/>
    </location>
</feature>
<dbReference type="PANTHER" id="PTHR11575">
    <property type="entry name" value="5'-NUCLEOTIDASE-RELATED"/>
    <property type="match status" value="1"/>
</dbReference>
<dbReference type="GO" id="GO:0016787">
    <property type="term" value="F:hydrolase activity"/>
    <property type="evidence" value="ECO:0007669"/>
    <property type="project" value="InterPro"/>
</dbReference>
<dbReference type="KEGG" id="ccz:CCALI_01563"/>
<dbReference type="InParanoid" id="S0EZ17"/>
<dbReference type="eggNOG" id="COG0737">
    <property type="taxonomic scope" value="Bacteria"/>
</dbReference>
<dbReference type="SUPFAM" id="SSF55816">
    <property type="entry name" value="5'-nucleotidase (syn. UDP-sugar hydrolase), C-terminal domain"/>
    <property type="match status" value="1"/>
</dbReference>
<dbReference type="Proteomes" id="UP000014227">
    <property type="component" value="Chromosome I"/>
</dbReference>
<keyword evidence="3" id="KW-1185">Reference proteome</keyword>
<dbReference type="Pfam" id="PF02872">
    <property type="entry name" value="5_nucleotid_C"/>
    <property type="match status" value="1"/>
</dbReference>
<dbReference type="InterPro" id="IPR008334">
    <property type="entry name" value="5'-Nucleotdase_C"/>
</dbReference>
<dbReference type="InterPro" id="IPR036907">
    <property type="entry name" value="5'-Nucleotdase_C_sf"/>
</dbReference>
<dbReference type="GO" id="GO:0009166">
    <property type="term" value="P:nucleotide catabolic process"/>
    <property type="evidence" value="ECO:0007669"/>
    <property type="project" value="InterPro"/>
</dbReference>
<dbReference type="Gene3D" id="3.90.780.10">
    <property type="entry name" value="5'-Nucleotidase, C-terminal domain"/>
    <property type="match status" value="1"/>
</dbReference>
<proteinExistence type="predicted"/>
<dbReference type="PANTHER" id="PTHR11575:SF24">
    <property type="entry name" value="5'-NUCLEOTIDASE"/>
    <property type="match status" value="1"/>
</dbReference>
<evidence type="ECO:0000313" key="2">
    <source>
        <dbReference type="EMBL" id="CCW35379.1"/>
    </source>
</evidence>
<gene>
    <name evidence="2" type="ORF">CCALI_01563</name>
</gene>
<dbReference type="STRING" id="454171.CP488_02533"/>
<dbReference type="AlphaFoldDB" id="S0EZ17"/>